<feature type="transmembrane region" description="Helical" evidence="9">
    <location>
        <begin position="91"/>
        <end position="114"/>
    </location>
</feature>
<keyword evidence="3" id="KW-0050">Antiport</keyword>
<keyword evidence="13" id="KW-1185">Reference proteome</keyword>
<keyword evidence="4" id="KW-1003">Cell membrane</keyword>
<evidence type="ECO:0000256" key="3">
    <source>
        <dbReference type="ARBA" id="ARBA00022449"/>
    </source>
</evidence>
<feature type="transmembrane region" description="Helical" evidence="9">
    <location>
        <begin position="333"/>
        <end position="353"/>
    </location>
</feature>
<feature type="transmembrane region" description="Helical" evidence="9">
    <location>
        <begin position="33"/>
        <end position="50"/>
    </location>
</feature>
<feature type="transmembrane region" description="Helical" evidence="9">
    <location>
        <begin position="192"/>
        <end position="211"/>
    </location>
</feature>
<dbReference type="InterPro" id="IPR003148">
    <property type="entry name" value="RCK_N"/>
</dbReference>
<organism evidence="12 13">
    <name type="scientific">Iodidimonas muriae</name>
    <dbReference type="NCBI Taxonomy" id="261467"/>
    <lineage>
        <taxon>Bacteria</taxon>
        <taxon>Pseudomonadati</taxon>
        <taxon>Pseudomonadota</taxon>
        <taxon>Alphaproteobacteria</taxon>
        <taxon>Iodidimonadales</taxon>
        <taxon>Iodidimonadaceae</taxon>
        <taxon>Iodidimonas</taxon>
    </lineage>
</organism>
<evidence type="ECO:0000256" key="9">
    <source>
        <dbReference type="SAM" id="Phobius"/>
    </source>
</evidence>
<dbReference type="Pfam" id="PF00999">
    <property type="entry name" value="Na_H_Exchanger"/>
    <property type="match status" value="1"/>
</dbReference>
<dbReference type="SUPFAM" id="SSF51735">
    <property type="entry name" value="NAD(P)-binding Rossmann-fold domains"/>
    <property type="match status" value="1"/>
</dbReference>
<proteinExistence type="predicted"/>
<evidence type="ECO:0000256" key="2">
    <source>
        <dbReference type="ARBA" id="ARBA00022448"/>
    </source>
</evidence>
<feature type="transmembrane region" description="Helical" evidence="9">
    <location>
        <begin position="295"/>
        <end position="312"/>
    </location>
</feature>
<evidence type="ECO:0000256" key="4">
    <source>
        <dbReference type="ARBA" id="ARBA00022475"/>
    </source>
</evidence>
<dbReference type="Gene3D" id="1.20.1530.20">
    <property type="match status" value="1"/>
</dbReference>
<dbReference type="Gene3D" id="3.40.50.720">
    <property type="entry name" value="NAD(P)-binding Rossmann-like Domain"/>
    <property type="match status" value="1"/>
</dbReference>
<feature type="domain" description="RCK N-terminal" evidence="11">
    <location>
        <begin position="402"/>
        <end position="502"/>
    </location>
</feature>
<reference evidence="13" key="1">
    <citation type="journal article" date="2019" name="Int. J. Syst. Evol. Microbiol.">
        <title>The Global Catalogue of Microorganisms (GCM) 10K type strain sequencing project: providing services to taxonomists for standard genome sequencing and annotation.</title>
        <authorList>
            <consortium name="The Broad Institute Genomics Platform"/>
            <consortium name="The Broad Institute Genome Sequencing Center for Infectious Disease"/>
            <person name="Wu L."/>
            <person name="Ma J."/>
        </authorList>
    </citation>
    <scope>NUCLEOTIDE SEQUENCE [LARGE SCALE GENOMIC DNA]</scope>
    <source>
        <strain evidence="13">JCM 17843</strain>
    </source>
</reference>
<evidence type="ECO:0000259" key="11">
    <source>
        <dbReference type="Pfam" id="PF02254"/>
    </source>
</evidence>
<feature type="transmembrane region" description="Helical" evidence="9">
    <location>
        <begin position="273"/>
        <end position="289"/>
    </location>
</feature>
<accession>A0ABQ2L5R2</accession>
<feature type="transmembrane region" description="Helical" evidence="9">
    <location>
        <begin position="223"/>
        <end position="239"/>
    </location>
</feature>
<dbReference type="PANTHER" id="PTHR32507:SF0">
    <property type="entry name" value="NA(+)_H(+) ANTIPORTER 2-RELATED"/>
    <property type="match status" value="1"/>
</dbReference>
<evidence type="ECO:0000256" key="8">
    <source>
        <dbReference type="ARBA" id="ARBA00023136"/>
    </source>
</evidence>
<comment type="subcellular location">
    <subcellularLocation>
        <location evidence="1">Cell membrane</location>
        <topology evidence="1">Multi-pass membrane protein</topology>
    </subcellularLocation>
</comment>
<feature type="domain" description="Cation/H+ exchanger transmembrane" evidence="10">
    <location>
        <begin position="20"/>
        <end position="390"/>
    </location>
</feature>
<keyword evidence="7" id="KW-0406">Ion transport</keyword>
<evidence type="ECO:0000256" key="6">
    <source>
        <dbReference type="ARBA" id="ARBA00022989"/>
    </source>
</evidence>
<dbReference type="Proteomes" id="UP000602381">
    <property type="component" value="Unassembled WGS sequence"/>
</dbReference>
<feature type="transmembrane region" description="Helical" evidence="9">
    <location>
        <begin position="120"/>
        <end position="140"/>
    </location>
</feature>
<comment type="caution">
    <text evidence="12">The sequence shown here is derived from an EMBL/GenBank/DDBJ whole genome shotgun (WGS) entry which is preliminary data.</text>
</comment>
<dbReference type="InterPro" id="IPR006153">
    <property type="entry name" value="Cation/H_exchanger_TM"/>
</dbReference>
<dbReference type="InterPro" id="IPR038770">
    <property type="entry name" value="Na+/solute_symporter_sf"/>
</dbReference>
<feature type="transmembrane region" description="Helical" evidence="9">
    <location>
        <begin position="365"/>
        <end position="383"/>
    </location>
</feature>
<dbReference type="InterPro" id="IPR036291">
    <property type="entry name" value="NAD(P)-bd_dom_sf"/>
</dbReference>
<keyword evidence="2" id="KW-0813">Transport</keyword>
<evidence type="ECO:0000256" key="1">
    <source>
        <dbReference type="ARBA" id="ARBA00004651"/>
    </source>
</evidence>
<evidence type="ECO:0000256" key="5">
    <source>
        <dbReference type="ARBA" id="ARBA00022692"/>
    </source>
</evidence>
<dbReference type="RefSeq" id="WP_150004595.1">
    <property type="nucleotide sequence ID" value="NZ_BMOV01000001.1"/>
</dbReference>
<feature type="transmembrane region" description="Helical" evidence="9">
    <location>
        <begin position="6"/>
        <end position="26"/>
    </location>
</feature>
<evidence type="ECO:0000313" key="12">
    <source>
        <dbReference type="EMBL" id="GGO04441.1"/>
    </source>
</evidence>
<evidence type="ECO:0000256" key="7">
    <source>
        <dbReference type="ARBA" id="ARBA00023065"/>
    </source>
</evidence>
<keyword evidence="5 9" id="KW-0812">Transmembrane</keyword>
<dbReference type="Pfam" id="PF02254">
    <property type="entry name" value="TrkA_N"/>
    <property type="match status" value="1"/>
</dbReference>
<sequence>MHILDDPATVLAFILAAGIFAQWLAARFRFPSILPLLLLGFLAGPISGLLDPDAIFGDLLFPGVQLGVAIILFEGALTLRFSDIKGAGNIVVRLITIGVLITVSVIAISAHMALHFNWSIAILFGAITCVSGPTVIIPLLRSVRPSERLSRVLHWEGILIDAIGAVLAVVVFEVVLAGSIQQTSPFVELSKLFLLGGALGGAAGALLGLVLKKHLIPDFLRNVTTLSAVLLTFVCANMIGHEGGLVAVTVMGLVMANIPGMPKDGILDFKESLSVLLISVLFIVLAARIELESLALLGPGLVVVLLAILFVARPLTALASTLGSDMPWSERALLGWMAPRGIVAAAVSALFGLRLEAAGIEAGNLLVPLTFSVIVVTVVIHSLTSRPLAKLLKVAEPEASGVLIVGGNPVALKLASIFQENGIRVLLADASWSQSSRARMLGIPTFFGNAVSELADRKLDLVGLGMMLALSHRPSLNALACLRYRQEFGTANVFTVRRDQHSLDKESETVAFNFRGRLLFKEKVTLDFLEQELAAGRKIHLTRISEDFPFTSLLEKTGGTEPMLFAISPQGKLLPFSEEATFHVSTGWKVAYLAVQTDMATEDEAKTKAKAD</sequence>
<evidence type="ECO:0000313" key="13">
    <source>
        <dbReference type="Proteomes" id="UP000602381"/>
    </source>
</evidence>
<protein>
    <submittedName>
        <fullName evidence="12">Sodium/hydrogen antiporter</fullName>
    </submittedName>
</protein>
<name>A0ABQ2L5R2_9PROT</name>
<keyword evidence="6 9" id="KW-1133">Transmembrane helix</keyword>
<evidence type="ECO:0000259" key="10">
    <source>
        <dbReference type="Pfam" id="PF00999"/>
    </source>
</evidence>
<feature type="transmembrane region" description="Helical" evidence="9">
    <location>
        <begin position="152"/>
        <end position="172"/>
    </location>
</feature>
<dbReference type="EMBL" id="BMOV01000001">
    <property type="protein sequence ID" value="GGO04441.1"/>
    <property type="molecule type" value="Genomic_DNA"/>
</dbReference>
<keyword evidence="8 9" id="KW-0472">Membrane</keyword>
<gene>
    <name evidence="12" type="ORF">GCM10007972_00810</name>
</gene>
<feature type="transmembrane region" description="Helical" evidence="9">
    <location>
        <begin position="56"/>
        <end position="79"/>
    </location>
</feature>
<dbReference type="PANTHER" id="PTHR32507">
    <property type="entry name" value="NA(+)/H(+) ANTIPORTER 1"/>
    <property type="match status" value="1"/>
</dbReference>